<name>A0A0A9GBF3_ARUDO</name>
<feature type="compositionally biased region" description="Polar residues" evidence="1">
    <location>
        <begin position="18"/>
        <end position="36"/>
    </location>
</feature>
<dbReference type="EMBL" id="GBRH01177122">
    <property type="protein sequence ID" value="JAE20774.1"/>
    <property type="molecule type" value="Transcribed_RNA"/>
</dbReference>
<evidence type="ECO:0000256" key="1">
    <source>
        <dbReference type="SAM" id="MobiDB-lite"/>
    </source>
</evidence>
<organism evidence="2">
    <name type="scientific">Arundo donax</name>
    <name type="common">Giant reed</name>
    <name type="synonym">Donax arundinaceus</name>
    <dbReference type="NCBI Taxonomy" id="35708"/>
    <lineage>
        <taxon>Eukaryota</taxon>
        <taxon>Viridiplantae</taxon>
        <taxon>Streptophyta</taxon>
        <taxon>Embryophyta</taxon>
        <taxon>Tracheophyta</taxon>
        <taxon>Spermatophyta</taxon>
        <taxon>Magnoliopsida</taxon>
        <taxon>Liliopsida</taxon>
        <taxon>Poales</taxon>
        <taxon>Poaceae</taxon>
        <taxon>PACMAD clade</taxon>
        <taxon>Arundinoideae</taxon>
        <taxon>Arundineae</taxon>
        <taxon>Arundo</taxon>
    </lineage>
</organism>
<accession>A0A0A9GBF3</accession>
<proteinExistence type="predicted"/>
<sequence length="36" mass="4095">MVRFSLTMMEEKRANPFNHGSCTSSPVLTSLKNKHD</sequence>
<feature type="region of interest" description="Disordered" evidence="1">
    <location>
        <begin position="13"/>
        <end position="36"/>
    </location>
</feature>
<protein>
    <submittedName>
        <fullName evidence="2">Uncharacterized protein</fullName>
    </submittedName>
</protein>
<dbReference type="AlphaFoldDB" id="A0A0A9GBF3"/>
<evidence type="ECO:0000313" key="2">
    <source>
        <dbReference type="EMBL" id="JAE20774.1"/>
    </source>
</evidence>
<reference evidence="2" key="2">
    <citation type="journal article" date="2015" name="Data Brief">
        <title>Shoot transcriptome of the giant reed, Arundo donax.</title>
        <authorList>
            <person name="Barrero R.A."/>
            <person name="Guerrero F.D."/>
            <person name="Moolhuijzen P."/>
            <person name="Goolsby J.A."/>
            <person name="Tidwell J."/>
            <person name="Bellgard S.E."/>
            <person name="Bellgard M.I."/>
        </authorList>
    </citation>
    <scope>NUCLEOTIDE SEQUENCE</scope>
    <source>
        <tissue evidence="2">Shoot tissue taken approximately 20 cm above the soil surface</tissue>
    </source>
</reference>
<reference evidence="2" key="1">
    <citation type="submission" date="2014-09" db="EMBL/GenBank/DDBJ databases">
        <authorList>
            <person name="Magalhaes I.L.F."/>
            <person name="Oliveira U."/>
            <person name="Santos F.R."/>
            <person name="Vidigal T.H.D.A."/>
            <person name="Brescovit A.D."/>
            <person name="Santos A.J."/>
        </authorList>
    </citation>
    <scope>NUCLEOTIDE SEQUENCE</scope>
    <source>
        <tissue evidence="2">Shoot tissue taken approximately 20 cm above the soil surface</tissue>
    </source>
</reference>